<accession>A0A1G7E681</accession>
<dbReference type="Gene3D" id="2.40.30.10">
    <property type="entry name" value="Translation factors"/>
    <property type="match status" value="1"/>
</dbReference>
<dbReference type="SUPFAM" id="SSF63380">
    <property type="entry name" value="Riboflavin synthase domain-like"/>
    <property type="match status" value="1"/>
</dbReference>
<dbReference type="InterPro" id="IPR017938">
    <property type="entry name" value="Riboflavin_synthase-like_b-brl"/>
</dbReference>
<dbReference type="Gene3D" id="3.40.50.80">
    <property type="entry name" value="Nucleotide-binding domain of ferredoxin-NADP reductase (FNR) module"/>
    <property type="match status" value="1"/>
</dbReference>
<dbReference type="InterPro" id="IPR007037">
    <property type="entry name" value="SIP_rossman_dom"/>
</dbReference>
<dbReference type="InterPro" id="IPR013113">
    <property type="entry name" value="SIP_FAD-bd"/>
</dbReference>
<dbReference type="EMBL" id="FNAV01000005">
    <property type="protein sequence ID" value="SDE58966.1"/>
    <property type="molecule type" value="Genomic_DNA"/>
</dbReference>
<keyword evidence="5" id="KW-1185">Reference proteome</keyword>
<dbReference type="PANTHER" id="PTHR30157">
    <property type="entry name" value="FERRIC REDUCTASE, NADPH-DEPENDENT"/>
    <property type="match status" value="1"/>
</dbReference>
<dbReference type="InterPro" id="IPR039374">
    <property type="entry name" value="SIP_fam"/>
</dbReference>
<evidence type="ECO:0000259" key="3">
    <source>
        <dbReference type="Pfam" id="PF08021"/>
    </source>
</evidence>
<dbReference type="Pfam" id="PF08021">
    <property type="entry name" value="FAD_binding_9"/>
    <property type="match status" value="1"/>
</dbReference>
<feature type="domain" description="Siderophore-interacting FAD-binding" evidence="3">
    <location>
        <begin position="1"/>
        <end position="47"/>
    </location>
</feature>
<dbReference type="InterPro" id="IPR039261">
    <property type="entry name" value="FNR_nucleotide-bd"/>
</dbReference>
<dbReference type="Pfam" id="PF04954">
    <property type="entry name" value="SIP"/>
    <property type="match status" value="1"/>
</dbReference>
<proteinExistence type="inferred from homology"/>
<gene>
    <name evidence="4" type="ORF">SAMN04488105_105145</name>
</gene>
<reference evidence="5" key="1">
    <citation type="submission" date="2016-10" db="EMBL/GenBank/DDBJ databases">
        <authorList>
            <person name="Varghese N."/>
            <person name="Submissions S."/>
        </authorList>
    </citation>
    <scope>NUCLEOTIDE SEQUENCE [LARGE SCALE GENOMIC DNA]</scope>
    <source>
        <strain evidence="5">DSM 10146</strain>
    </source>
</reference>
<sequence length="183" mass="19628">MRDYTPRRYKDGHLLIDVFDHEGGPAADWARNARAGDSAMVGGPRGSAVIEGEIDHWLLIGDETALPAIGRRVEELPAGVSVTTIVTVQGTEEEQQFDTDADWTGHWVHRPEGAAADAAPFLEALAGVTLPPRSYTWVAAEAGVARAIRQELMASGVQPGWLKAAAREGPPTGTLRVARRRSG</sequence>
<evidence type="ECO:0000313" key="4">
    <source>
        <dbReference type="EMBL" id="SDE58966.1"/>
    </source>
</evidence>
<dbReference type="Proteomes" id="UP000198994">
    <property type="component" value="Unassembled WGS sequence"/>
</dbReference>
<dbReference type="AlphaFoldDB" id="A0A1G7E681"/>
<organism evidence="4 5">
    <name type="scientific">Salipiger thiooxidans</name>
    <dbReference type="NCBI Taxonomy" id="282683"/>
    <lineage>
        <taxon>Bacteria</taxon>
        <taxon>Pseudomonadati</taxon>
        <taxon>Pseudomonadota</taxon>
        <taxon>Alphaproteobacteria</taxon>
        <taxon>Rhodobacterales</taxon>
        <taxon>Roseobacteraceae</taxon>
        <taxon>Salipiger</taxon>
    </lineage>
</organism>
<name>A0A1G7E681_9RHOB</name>
<evidence type="ECO:0000259" key="2">
    <source>
        <dbReference type="Pfam" id="PF04954"/>
    </source>
</evidence>
<evidence type="ECO:0000313" key="5">
    <source>
        <dbReference type="Proteomes" id="UP000198994"/>
    </source>
</evidence>
<dbReference type="PANTHER" id="PTHR30157:SF0">
    <property type="entry name" value="NADPH-DEPENDENT FERRIC-CHELATE REDUCTASE"/>
    <property type="match status" value="1"/>
</dbReference>
<feature type="domain" description="SIP-like Rossmann fold" evidence="2">
    <location>
        <begin position="55"/>
        <end position="164"/>
    </location>
</feature>
<dbReference type="STRING" id="282683.SAMN04488105_105145"/>
<evidence type="ECO:0000256" key="1">
    <source>
        <dbReference type="ARBA" id="ARBA00035644"/>
    </source>
</evidence>
<protein>
    <submittedName>
        <fullName evidence="4">Siderophore-interacting FAD-binding domain-containing protein</fullName>
    </submittedName>
</protein>
<comment type="similarity">
    <text evidence="1">Belongs to the SIP oxidoreductase family.</text>
</comment>
<dbReference type="CDD" id="cd06193">
    <property type="entry name" value="siderophore_interacting"/>
    <property type="match status" value="1"/>
</dbReference>